<dbReference type="CDD" id="cd00051">
    <property type="entry name" value="EFh"/>
    <property type="match status" value="1"/>
</dbReference>
<dbReference type="InterPro" id="IPR018247">
    <property type="entry name" value="EF_Hand_1_Ca_BS"/>
</dbReference>
<organism evidence="3 4">
    <name type="scientific">Hansschlegelia quercus</name>
    <dbReference type="NCBI Taxonomy" id="2528245"/>
    <lineage>
        <taxon>Bacteria</taxon>
        <taxon>Pseudomonadati</taxon>
        <taxon>Pseudomonadota</taxon>
        <taxon>Alphaproteobacteria</taxon>
        <taxon>Hyphomicrobiales</taxon>
        <taxon>Methylopilaceae</taxon>
        <taxon>Hansschlegelia</taxon>
    </lineage>
</organism>
<reference evidence="3 4" key="1">
    <citation type="submission" date="2019-02" db="EMBL/GenBank/DDBJ databases">
        <title>Hansschlegelia quercus sp. nov., a novel methylotrophic bacterium from buds of oak (Quercus robur L.).</title>
        <authorList>
            <person name="Agafonova N.V."/>
            <person name="Kaparullina E.N."/>
            <person name="Grouzdev D.S."/>
            <person name="Doronina N.V."/>
        </authorList>
    </citation>
    <scope>NUCLEOTIDE SEQUENCE [LARGE SCALE GENOMIC DNA]</scope>
    <source>
        <strain evidence="3 4">Dub</strain>
    </source>
</reference>
<dbReference type="Pfam" id="PF13499">
    <property type="entry name" value="EF-hand_7"/>
    <property type="match status" value="1"/>
</dbReference>
<evidence type="ECO:0000259" key="2">
    <source>
        <dbReference type="PROSITE" id="PS50222"/>
    </source>
</evidence>
<feature type="chain" id="PRO_5020651919" description="EF-hand domain-containing protein" evidence="1">
    <location>
        <begin position="24"/>
        <end position="163"/>
    </location>
</feature>
<dbReference type="RefSeq" id="WP_131001068.1">
    <property type="nucleotide sequence ID" value="NZ_JBHSZR010000002.1"/>
</dbReference>
<dbReference type="SUPFAM" id="SSF47473">
    <property type="entry name" value="EF-hand"/>
    <property type="match status" value="1"/>
</dbReference>
<dbReference type="EMBL" id="SIUB01000001">
    <property type="protein sequence ID" value="TBN54815.1"/>
    <property type="molecule type" value="Genomic_DNA"/>
</dbReference>
<accession>A0A4Q9GNQ1</accession>
<gene>
    <name evidence="3" type="ORF">EYR15_01235</name>
</gene>
<protein>
    <recommendedName>
        <fullName evidence="2">EF-hand domain-containing protein</fullName>
    </recommendedName>
</protein>
<sequence>MLRTAAASLVAILLASTAGAALAQDNASRKERVMKMNERIEKRFTALDKNRDGAVDKVEAEAGFAKAFDRFDANGDGTVDKAEIAAKVAKGGKRGEAVERRMNKADGDKNGSVTRDEFSKNLPRWFDRADADKDGKVTKAELDRFLDRREKRAEMKTDKAKAN</sequence>
<dbReference type="InterPro" id="IPR002048">
    <property type="entry name" value="EF_hand_dom"/>
</dbReference>
<evidence type="ECO:0000313" key="4">
    <source>
        <dbReference type="Proteomes" id="UP000291613"/>
    </source>
</evidence>
<dbReference type="PROSITE" id="PS50222">
    <property type="entry name" value="EF_HAND_2"/>
    <property type="match status" value="2"/>
</dbReference>
<keyword evidence="4" id="KW-1185">Reference proteome</keyword>
<feature type="domain" description="EF-hand" evidence="2">
    <location>
        <begin position="117"/>
        <end position="152"/>
    </location>
</feature>
<name>A0A4Q9GNQ1_9HYPH</name>
<dbReference type="Proteomes" id="UP000291613">
    <property type="component" value="Unassembled WGS sequence"/>
</dbReference>
<dbReference type="PROSITE" id="PS00018">
    <property type="entry name" value="EF_HAND_1"/>
    <property type="match status" value="2"/>
</dbReference>
<dbReference type="Gene3D" id="1.10.238.10">
    <property type="entry name" value="EF-hand"/>
    <property type="match status" value="2"/>
</dbReference>
<keyword evidence="1" id="KW-0732">Signal</keyword>
<dbReference type="GO" id="GO:0005509">
    <property type="term" value="F:calcium ion binding"/>
    <property type="evidence" value="ECO:0007669"/>
    <property type="project" value="InterPro"/>
</dbReference>
<dbReference type="Pfam" id="PF13202">
    <property type="entry name" value="EF-hand_5"/>
    <property type="match status" value="2"/>
</dbReference>
<dbReference type="InterPro" id="IPR011992">
    <property type="entry name" value="EF-hand-dom_pair"/>
</dbReference>
<comment type="caution">
    <text evidence="3">The sequence shown here is derived from an EMBL/GenBank/DDBJ whole genome shotgun (WGS) entry which is preliminary data.</text>
</comment>
<dbReference type="OrthoDB" id="8453759at2"/>
<feature type="domain" description="EF-hand" evidence="2">
    <location>
        <begin position="59"/>
        <end position="94"/>
    </location>
</feature>
<evidence type="ECO:0000313" key="3">
    <source>
        <dbReference type="EMBL" id="TBN54815.1"/>
    </source>
</evidence>
<evidence type="ECO:0000256" key="1">
    <source>
        <dbReference type="SAM" id="SignalP"/>
    </source>
</evidence>
<feature type="signal peptide" evidence="1">
    <location>
        <begin position="1"/>
        <end position="23"/>
    </location>
</feature>
<dbReference type="AlphaFoldDB" id="A0A4Q9GNQ1"/>
<proteinExistence type="predicted"/>
<dbReference type="SMART" id="SM00054">
    <property type="entry name" value="EFh"/>
    <property type="match status" value="2"/>
</dbReference>